<dbReference type="Gene3D" id="2.40.110.10">
    <property type="entry name" value="Butyryl-CoA Dehydrogenase, subunit A, domain 2"/>
    <property type="match status" value="1"/>
</dbReference>
<evidence type="ECO:0000256" key="3">
    <source>
        <dbReference type="ARBA" id="ARBA00022630"/>
    </source>
</evidence>
<dbReference type="GO" id="GO:0004361">
    <property type="term" value="F:glutaryl-CoA dehydrogenase activity"/>
    <property type="evidence" value="ECO:0007669"/>
    <property type="project" value="UniProtKB-EC"/>
</dbReference>
<dbReference type="PANTHER" id="PTHR42807:SF1">
    <property type="entry name" value="GLUTARYL-COA DEHYDROGENASE, MITOCHONDRIAL"/>
    <property type="match status" value="1"/>
</dbReference>
<protein>
    <recommendedName>
        <fullName evidence="9">glutaryl-CoA dehydrogenase (ETF)</fullName>
        <ecNumber evidence="9">1.3.8.6</ecNumber>
    </recommendedName>
</protein>
<dbReference type="InterPro" id="IPR046373">
    <property type="entry name" value="Acyl-CoA_Oxase/DH_mid-dom_sf"/>
</dbReference>
<comment type="pathway">
    <text evidence="7">Amino-acid metabolism; lysine degradation.</text>
</comment>
<evidence type="ECO:0000256" key="7">
    <source>
        <dbReference type="ARBA" id="ARBA00037899"/>
    </source>
</evidence>
<keyword evidence="16" id="KW-1185">Reference proteome</keyword>
<dbReference type="GO" id="GO:0000062">
    <property type="term" value="F:fatty-acyl-CoA binding"/>
    <property type="evidence" value="ECO:0007669"/>
    <property type="project" value="TreeGrafter"/>
</dbReference>
<dbReference type="EC" id="1.3.8.6" evidence="9"/>
<dbReference type="Pfam" id="PF02771">
    <property type="entry name" value="Acyl-CoA_dh_N"/>
    <property type="match status" value="1"/>
</dbReference>
<evidence type="ECO:0000256" key="11">
    <source>
        <dbReference type="RuleBase" id="RU362125"/>
    </source>
</evidence>
<evidence type="ECO:0000313" key="15">
    <source>
        <dbReference type="EMBL" id="MBB3666460.1"/>
    </source>
</evidence>
<dbReference type="PROSITE" id="PS00072">
    <property type="entry name" value="ACYL_COA_DH_1"/>
    <property type="match status" value="1"/>
</dbReference>
<keyword evidence="3 11" id="KW-0285">Flavoprotein</keyword>
<sequence>MPKHPTDLLNIESHFTAEELEVRDRTADFVDRRIRPNIGTWYENAVLPVELIGEMAQLGLFGMHLHGYGCAGRSATEYGLAMQEMEAGDSGLRTVVSVQGSLAMSAIYKNGSEEQKNQWLPKMAAGEVIGAFGLTEPTAGSDPSSMATTARRDGDEWVLNGQKRWIGLASIAQIVIIWAKAPTEGADGEITEKVRGFIVPTDTAGFTVSDIEQKLSMRASLQCDITMEEVRLPADAILPNNPGLRGPFACLSEARYGIAWGAMGAARDSIEAALEYASARQQFDRPLSGYQLTQKKLTDMTVELNKGQLISLQLGRAKDAGTLEDHMISVGKLNNCRQAIEICREARTILGGNGITTDYSPLRHANNLESVRTYEGTDEVHTLIIGHRLTGEPAFR</sequence>
<dbReference type="InterPro" id="IPR013786">
    <property type="entry name" value="AcylCoA_DH/ox_N"/>
</dbReference>
<dbReference type="InterPro" id="IPR036250">
    <property type="entry name" value="AcylCo_DH-like_C"/>
</dbReference>
<comment type="catalytic activity">
    <reaction evidence="10">
        <text>glutaryl-CoA + oxidized [electron-transfer flavoprotein] + 2 H(+) = (2E)-butenoyl-CoA + reduced [electron-transfer flavoprotein] + CO2</text>
        <dbReference type="Rhea" id="RHEA:13389"/>
        <dbReference type="Rhea" id="RHEA-COMP:10685"/>
        <dbReference type="Rhea" id="RHEA-COMP:10686"/>
        <dbReference type="ChEBI" id="CHEBI:15378"/>
        <dbReference type="ChEBI" id="CHEBI:16526"/>
        <dbReference type="ChEBI" id="CHEBI:57332"/>
        <dbReference type="ChEBI" id="CHEBI:57378"/>
        <dbReference type="ChEBI" id="CHEBI:57692"/>
        <dbReference type="ChEBI" id="CHEBI:58307"/>
        <dbReference type="EC" id="1.3.8.6"/>
    </reaction>
</comment>
<evidence type="ECO:0000256" key="8">
    <source>
        <dbReference type="ARBA" id="ARBA00037927"/>
    </source>
</evidence>
<feature type="domain" description="Acyl-CoA dehydrogenase/oxidase C-terminal" evidence="12">
    <location>
        <begin position="249"/>
        <end position="389"/>
    </location>
</feature>
<name>A0A7W5TP48_9MICC</name>
<dbReference type="Pfam" id="PF00441">
    <property type="entry name" value="Acyl-CoA_dh_1"/>
    <property type="match status" value="1"/>
</dbReference>
<evidence type="ECO:0000256" key="10">
    <source>
        <dbReference type="ARBA" id="ARBA00049493"/>
    </source>
</evidence>
<dbReference type="InterPro" id="IPR009075">
    <property type="entry name" value="AcylCo_DH/oxidase_C"/>
</dbReference>
<dbReference type="Pfam" id="PF02770">
    <property type="entry name" value="Acyl-CoA_dh_M"/>
    <property type="match status" value="1"/>
</dbReference>
<dbReference type="Gene3D" id="1.10.540.10">
    <property type="entry name" value="Acyl-CoA dehydrogenase/oxidase, N-terminal domain"/>
    <property type="match status" value="1"/>
</dbReference>
<feature type="domain" description="Acyl-CoA oxidase/dehydrogenase middle" evidence="13">
    <location>
        <begin position="131"/>
        <end position="230"/>
    </location>
</feature>
<dbReference type="AlphaFoldDB" id="A0A7W5TP48"/>
<dbReference type="GO" id="GO:0046949">
    <property type="term" value="P:fatty-acyl-CoA biosynthetic process"/>
    <property type="evidence" value="ECO:0007669"/>
    <property type="project" value="TreeGrafter"/>
</dbReference>
<dbReference type="FunFam" id="1.10.540.10:FF:000026">
    <property type="entry name" value="Acyl-CoA dehydrogenase medium chain"/>
    <property type="match status" value="1"/>
</dbReference>
<keyword evidence="6 11" id="KW-0560">Oxidoreductase</keyword>
<dbReference type="Proteomes" id="UP000547528">
    <property type="component" value="Unassembled WGS sequence"/>
</dbReference>
<reference evidence="15 16" key="1">
    <citation type="submission" date="2020-08" db="EMBL/GenBank/DDBJ databases">
        <title>Sequencing the genomes of 1000 actinobacteria strains.</title>
        <authorList>
            <person name="Klenk H.-P."/>
        </authorList>
    </citation>
    <scope>NUCLEOTIDE SEQUENCE [LARGE SCALE GENOMIC DNA]</scope>
    <source>
        <strain evidence="15 16">DSM 28238</strain>
    </source>
</reference>
<feature type="domain" description="Acyl-CoA dehydrogenase/oxidase N-terminal" evidence="14">
    <location>
        <begin position="16"/>
        <end position="127"/>
    </location>
</feature>
<evidence type="ECO:0000256" key="9">
    <source>
        <dbReference type="ARBA" id="ARBA00039033"/>
    </source>
</evidence>
<organism evidence="15 16">
    <name type="scientific">Garicola koreensis</name>
    <dbReference type="NCBI Taxonomy" id="1262554"/>
    <lineage>
        <taxon>Bacteria</taxon>
        <taxon>Bacillati</taxon>
        <taxon>Actinomycetota</taxon>
        <taxon>Actinomycetes</taxon>
        <taxon>Micrococcales</taxon>
        <taxon>Micrococcaceae</taxon>
        <taxon>Garicola</taxon>
    </lineage>
</organism>
<comment type="caution">
    <text evidence="15">The sequence shown here is derived from an EMBL/GenBank/DDBJ whole genome shotgun (WGS) entry which is preliminary data.</text>
</comment>
<evidence type="ECO:0000259" key="14">
    <source>
        <dbReference type="Pfam" id="PF02771"/>
    </source>
</evidence>
<evidence type="ECO:0000313" key="16">
    <source>
        <dbReference type="Proteomes" id="UP000547528"/>
    </source>
</evidence>
<comment type="cofactor">
    <cofactor evidence="1 11">
        <name>FAD</name>
        <dbReference type="ChEBI" id="CHEBI:57692"/>
    </cofactor>
</comment>
<dbReference type="PANTHER" id="PTHR42807">
    <property type="entry name" value="GLUTARYL-COA DEHYDROGENASE, MITOCHONDRIAL"/>
    <property type="match status" value="1"/>
</dbReference>
<dbReference type="SUPFAM" id="SSF47203">
    <property type="entry name" value="Acyl-CoA dehydrogenase C-terminal domain-like"/>
    <property type="match status" value="1"/>
</dbReference>
<proteinExistence type="inferred from homology"/>
<evidence type="ECO:0000256" key="6">
    <source>
        <dbReference type="ARBA" id="ARBA00023002"/>
    </source>
</evidence>
<dbReference type="SUPFAM" id="SSF56645">
    <property type="entry name" value="Acyl-CoA dehydrogenase NM domain-like"/>
    <property type="match status" value="1"/>
</dbReference>
<evidence type="ECO:0000256" key="2">
    <source>
        <dbReference type="ARBA" id="ARBA00009347"/>
    </source>
</evidence>
<dbReference type="InterPro" id="IPR006091">
    <property type="entry name" value="Acyl-CoA_Oxase/DH_mid-dom"/>
</dbReference>
<dbReference type="Gene3D" id="1.20.140.10">
    <property type="entry name" value="Butyryl-CoA Dehydrogenase, subunit A, domain 3"/>
    <property type="match status" value="1"/>
</dbReference>
<evidence type="ECO:0000259" key="12">
    <source>
        <dbReference type="Pfam" id="PF00441"/>
    </source>
</evidence>
<gene>
    <name evidence="15" type="ORF">FHX47_000053</name>
</gene>
<dbReference type="InterPro" id="IPR009100">
    <property type="entry name" value="AcylCoA_DH/oxidase_NM_dom_sf"/>
</dbReference>
<accession>A0A7W5TP48</accession>
<dbReference type="InterPro" id="IPR037069">
    <property type="entry name" value="AcylCoA_DH/ox_N_sf"/>
</dbReference>
<evidence type="ECO:0000256" key="5">
    <source>
        <dbReference type="ARBA" id="ARBA00022946"/>
    </source>
</evidence>
<keyword evidence="4 11" id="KW-0274">FAD</keyword>
<evidence type="ECO:0000256" key="1">
    <source>
        <dbReference type="ARBA" id="ARBA00001974"/>
    </source>
</evidence>
<comment type="similarity">
    <text evidence="2 11">Belongs to the acyl-CoA dehydrogenase family.</text>
</comment>
<keyword evidence="5" id="KW-0809">Transit peptide</keyword>
<evidence type="ECO:0000256" key="4">
    <source>
        <dbReference type="ARBA" id="ARBA00022827"/>
    </source>
</evidence>
<comment type="pathway">
    <text evidence="8">Amino-acid metabolism; tryptophan metabolism.</text>
</comment>
<evidence type="ECO:0000259" key="13">
    <source>
        <dbReference type="Pfam" id="PF02770"/>
    </source>
</evidence>
<dbReference type="GO" id="GO:0050660">
    <property type="term" value="F:flavin adenine dinucleotide binding"/>
    <property type="evidence" value="ECO:0007669"/>
    <property type="project" value="InterPro"/>
</dbReference>
<dbReference type="RefSeq" id="WP_183356910.1">
    <property type="nucleotide sequence ID" value="NZ_BAABKR010000004.1"/>
</dbReference>
<dbReference type="InterPro" id="IPR006089">
    <property type="entry name" value="Acyl-CoA_DH_CS"/>
</dbReference>
<dbReference type="GO" id="GO:0033539">
    <property type="term" value="P:fatty acid beta-oxidation using acyl-CoA dehydrogenase"/>
    <property type="evidence" value="ECO:0007669"/>
    <property type="project" value="TreeGrafter"/>
</dbReference>
<dbReference type="EMBL" id="JACIBT010000001">
    <property type="protein sequence ID" value="MBB3666460.1"/>
    <property type="molecule type" value="Genomic_DNA"/>
</dbReference>
<dbReference type="InterPro" id="IPR052033">
    <property type="entry name" value="Glutaryl-CoA_DH_mitochondrial"/>
</dbReference>